<dbReference type="Pfam" id="PF00258">
    <property type="entry name" value="Flavodoxin_1"/>
    <property type="match status" value="1"/>
</dbReference>
<keyword evidence="17" id="KW-1185">Reference proteome</keyword>
<evidence type="ECO:0000256" key="7">
    <source>
        <dbReference type="ARBA" id="ARBA00022827"/>
    </source>
</evidence>
<keyword evidence="6 12" id="KW-0479">Metal-binding</keyword>
<keyword evidence="5 12" id="KW-0288">FMN</keyword>
<dbReference type="PANTHER" id="PTHR19384:SF17">
    <property type="entry name" value="NADPH--CYTOCHROME P450 REDUCTASE"/>
    <property type="match status" value="1"/>
</dbReference>
<dbReference type="EMBL" id="CP074132">
    <property type="protein sequence ID" value="QUX31210.1"/>
    <property type="molecule type" value="Genomic_DNA"/>
</dbReference>
<proteinExistence type="inferred from homology"/>
<feature type="domain" description="FAD-binding FR-type" evidence="15">
    <location>
        <begin position="671"/>
        <end position="900"/>
    </location>
</feature>
<dbReference type="InterPro" id="IPR017972">
    <property type="entry name" value="Cyt_P450_CS"/>
</dbReference>
<protein>
    <recommendedName>
        <fullName evidence="12">Bifunctional cytochrome P450/NADPH--P450 reductase</fullName>
    </recommendedName>
    <domain>
        <recommendedName>
            <fullName evidence="12">Cytochrome P450</fullName>
            <ecNumber evidence="12">1.14.14.1</ecNumber>
        </recommendedName>
    </domain>
    <domain>
        <recommendedName>
            <fullName evidence="12">NADPH--cytochrome P450 reductase</fullName>
            <ecNumber evidence="12">1.6.2.4</ecNumber>
        </recommendedName>
    </domain>
</protein>
<dbReference type="Pfam" id="PF00067">
    <property type="entry name" value="p450"/>
    <property type="match status" value="1"/>
</dbReference>
<dbReference type="SUPFAM" id="SSF63380">
    <property type="entry name" value="Riboflavin synthase domain-like"/>
    <property type="match status" value="1"/>
</dbReference>
<evidence type="ECO:0000256" key="5">
    <source>
        <dbReference type="ARBA" id="ARBA00022643"/>
    </source>
</evidence>
<accession>A0ABX8CBG8</accession>
<keyword evidence="11 12" id="KW-0503">Monooxygenase</keyword>
<comment type="catalytic activity">
    <reaction evidence="12">
        <text>2 oxidized [cytochrome P450] + NADPH = 2 reduced [cytochrome P450] + NADP(+) + H(+)</text>
        <dbReference type="Rhea" id="RHEA:24040"/>
        <dbReference type="Rhea" id="RHEA-COMP:14627"/>
        <dbReference type="Rhea" id="RHEA-COMP:14628"/>
        <dbReference type="ChEBI" id="CHEBI:15378"/>
        <dbReference type="ChEBI" id="CHEBI:55376"/>
        <dbReference type="ChEBI" id="CHEBI:57783"/>
        <dbReference type="ChEBI" id="CHEBI:58349"/>
        <dbReference type="ChEBI" id="CHEBI:60344"/>
        <dbReference type="EC" id="1.6.2.4"/>
    </reaction>
</comment>
<dbReference type="InterPro" id="IPR039261">
    <property type="entry name" value="FNR_nucleotide-bd"/>
</dbReference>
<dbReference type="RefSeq" id="WP_212643903.1">
    <property type="nucleotide sequence ID" value="NZ_CP074132.1"/>
</dbReference>
<dbReference type="SUPFAM" id="SSF48264">
    <property type="entry name" value="Cytochrome P450"/>
    <property type="match status" value="1"/>
</dbReference>
<dbReference type="PRINTS" id="PR00385">
    <property type="entry name" value="P450"/>
</dbReference>
<dbReference type="Pfam" id="PF00667">
    <property type="entry name" value="FAD_binding_1"/>
    <property type="match status" value="1"/>
</dbReference>
<reference evidence="17" key="1">
    <citation type="submission" date="2021-05" db="EMBL/GenBank/DDBJ databases">
        <title>Direct Submission.</title>
        <authorList>
            <person name="Li K."/>
            <person name="Gao J."/>
        </authorList>
    </citation>
    <scope>NUCLEOTIDE SEQUENCE [LARGE SCALE GENOMIC DNA]</scope>
    <source>
        <strain evidence="17">HDS12</strain>
    </source>
</reference>
<dbReference type="InterPro" id="IPR023173">
    <property type="entry name" value="NADPH_Cyt_P450_Rdtase_alpha"/>
</dbReference>
<dbReference type="Gene3D" id="3.40.50.360">
    <property type="match status" value="1"/>
</dbReference>
<evidence type="ECO:0000313" key="17">
    <source>
        <dbReference type="Proteomes" id="UP000678016"/>
    </source>
</evidence>
<dbReference type="Gene3D" id="3.40.50.80">
    <property type="entry name" value="Nucleotide-binding domain of ferredoxin-NADP reductase (FNR) module"/>
    <property type="match status" value="1"/>
</dbReference>
<dbReference type="PROSITE" id="PS50902">
    <property type="entry name" value="FLAVODOXIN_LIKE"/>
    <property type="match status" value="1"/>
</dbReference>
<keyword evidence="10 12" id="KW-0408">Iron</keyword>
<keyword evidence="8 12" id="KW-0521">NADP</keyword>
<keyword evidence="9 12" id="KW-0560">Oxidoreductase</keyword>
<evidence type="ECO:0000256" key="12">
    <source>
        <dbReference type="PIRNR" id="PIRNR000209"/>
    </source>
</evidence>
<dbReference type="InterPro" id="IPR036396">
    <property type="entry name" value="Cyt_P450_sf"/>
</dbReference>
<evidence type="ECO:0000256" key="6">
    <source>
        <dbReference type="ARBA" id="ARBA00022723"/>
    </source>
</evidence>
<dbReference type="PIRSF" id="PIRSF000209">
    <property type="entry name" value="Bifunctional_P450_P450R"/>
    <property type="match status" value="1"/>
</dbReference>
<dbReference type="Gene3D" id="2.40.30.10">
    <property type="entry name" value="Translation factors"/>
    <property type="match status" value="2"/>
</dbReference>
<evidence type="ECO:0000259" key="15">
    <source>
        <dbReference type="PROSITE" id="PS51384"/>
    </source>
</evidence>
<evidence type="ECO:0000256" key="8">
    <source>
        <dbReference type="ARBA" id="ARBA00022857"/>
    </source>
</evidence>
<dbReference type="PROSITE" id="PS00086">
    <property type="entry name" value="CYTOCHROME_P450"/>
    <property type="match status" value="1"/>
</dbReference>
<evidence type="ECO:0000256" key="2">
    <source>
        <dbReference type="ARBA" id="ARBA00022448"/>
    </source>
</evidence>
<evidence type="ECO:0000313" key="16">
    <source>
        <dbReference type="EMBL" id="QUX31210.1"/>
    </source>
</evidence>
<evidence type="ECO:0000256" key="4">
    <source>
        <dbReference type="ARBA" id="ARBA00022630"/>
    </source>
</evidence>
<comment type="cofactor">
    <cofactor evidence="12">
        <name>heme</name>
        <dbReference type="ChEBI" id="CHEBI:30413"/>
    </cofactor>
</comment>
<dbReference type="SUPFAM" id="SSF52343">
    <property type="entry name" value="Ferredoxin reductase-like, C-terminal NADP-linked domain"/>
    <property type="match status" value="1"/>
</dbReference>
<keyword evidence="7 12" id="KW-0274">FAD</keyword>
<dbReference type="PROSITE" id="PS51384">
    <property type="entry name" value="FAD_FR"/>
    <property type="match status" value="1"/>
</dbReference>
<dbReference type="InterPro" id="IPR002401">
    <property type="entry name" value="Cyt_P450_E_grp-I"/>
</dbReference>
<dbReference type="PRINTS" id="PR00463">
    <property type="entry name" value="EP450I"/>
</dbReference>
<dbReference type="InterPro" id="IPR023206">
    <property type="entry name" value="Bifunctional_P450_P450_red"/>
</dbReference>
<dbReference type="Gene3D" id="1.10.630.10">
    <property type="entry name" value="Cytochrome P450"/>
    <property type="match status" value="1"/>
</dbReference>
<feature type="domain" description="Flavodoxin-like" evidence="14">
    <location>
        <begin position="502"/>
        <end position="640"/>
    </location>
</feature>
<evidence type="ECO:0000256" key="11">
    <source>
        <dbReference type="ARBA" id="ARBA00023033"/>
    </source>
</evidence>
<dbReference type="InterPro" id="IPR017938">
    <property type="entry name" value="Riboflavin_synthase-like_b-brl"/>
</dbReference>
<comment type="similarity">
    <text evidence="1 12">In the N-terminal section; belongs to the cytochrome P450 family.</text>
</comment>
<dbReference type="InterPro" id="IPR008254">
    <property type="entry name" value="Flavodoxin/NO_synth"/>
</dbReference>
<dbReference type="SUPFAM" id="SSF52218">
    <property type="entry name" value="Flavoproteins"/>
    <property type="match status" value="1"/>
</dbReference>
<organism evidence="16 17">
    <name type="scientific">Nocardiopsis akebiae</name>
    <dbReference type="NCBI Taxonomy" id="2831968"/>
    <lineage>
        <taxon>Bacteria</taxon>
        <taxon>Bacillati</taxon>
        <taxon>Actinomycetota</taxon>
        <taxon>Actinomycetes</taxon>
        <taxon>Streptosporangiales</taxon>
        <taxon>Nocardiopsidaceae</taxon>
        <taxon>Nocardiopsis</taxon>
    </lineage>
</organism>
<comment type="cofactor">
    <cofactor evidence="12">
        <name>FAD</name>
        <dbReference type="ChEBI" id="CHEBI:57692"/>
    </cofactor>
    <cofactor evidence="12">
        <name>FMN</name>
        <dbReference type="ChEBI" id="CHEBI:58210"/>
    </cofactor>
</comment>
<dbReference type="Gene3D" id="1.20.990.10">
    <property type="entry name" value="NADPH-cytochrome p450 Reductase, Chain A, domain 3"/>
    <property type="match status" value="1"/>
</dbReference>
<sequence length="1049" mass="115132">MTDHGHTAASRPRIPGPASLPVVGNLFDVLGASQETTIEFAEDYHARYGPIFALDVMGRRQIFASNHRLVAQMCSSPLWTKAVHDALEEIRRFGGDGLFTAYNEEPNWGKAHRLLMPAFGTMAMRDYFPQMLDIAEQMMVRWERFGPEHTIDVAEDMTRLTLDTIALCAFDVRFNSFYSEQPHPFVEAMVRALVEAGERTERLPGVQPLLARTNRQYQDDITTMQDIIEQIITSRTRQSPGERPDDLLERMLSAADPLTGEKLSEENIRYQLATFLIAGHETTSGLLSFATHELLAHPEVLARARSAVDEVLGDRTPRFEDLTRLGYLGQILRETLRLHPTAPAFALSPSEPAALGEFEITPDENVMIMLPVLHKDPAVWTDPERFDPDRFAPDQMAKIPEYAWMPFGHGARACIGRPFALQEATLVLAMTLQRFDLALADPDYEMKISESLTIKPKDLTVRARPRTGASRIRTQSSGTDLSAARPDAPVATATRPPHGTPLLVLFGSNGGSSESLARTVAADGRARGWNTGAAPLDEYAGALPTDRPVVIVTSSYNGNPPDNAGRFVDWLTHADPDLSGVDYLVLGCGSLDWAATYQRIPTLVDDAMSAAGATRIRARGVIDARTDFFGDWESWYRPLWAELAARYGIEGTEPTGPRYRVTPADGTGGEQDTMTAIVLANRELVRGTTGSKRHLELRLPEAAAYRTGDYLSVLPRNHPELVTRMTTRLGIGAETGVTITSDAPSGRIPIDTPVRVDDLLTRCVDLSAPATPGVVAALAQTTKCPPERAELDNLAGPDHAERVLGRRLSLLDLLEMFPSCRVDLAWALERLPEPRARQYSISSAAEEQTDAALTVSVVEGPARSGRGVYRGAASSHLQRAQPGDRLTVSLASPHESFRPPADNATPVIMIAAGSGIAPFRAFVRARHTRAERGEGQGENVLFFGCRHPEEDDLYAEEFAPHEAAGTLRVHRAYSRRPDAGVRYVQHRLWAERAAVLDLVERGAHLYVCGDAAGMGPAVEETLARIGRDGHGPDWVSRLAAEGRYATDLF</sequence>
<dbReference type="InterPro" id="IPR003097">
    <property type="entry name" value="CysJ-like_FAD-binding"/>
</dbReference>
<feature type="region of interest" description="Disordered" evidence="13">
    <location>
        <begin position="464"/>
        <end position="494"/>
    </location>
</feature>
<dbReference type="Pfam" id="PF00175">
    <property type="entry name" value="NAD_binding_1"/>
    <property type="match status" value="1"/>
</dbReference>
<comment type="catalytic activity">
    <reaction evidence="12">
        <text>an organic molecule + reduced [NADPH--hemoprotein reductase] + O2 = an alcohol + oxidized [NADPH--hemoprotein reductase] + H2O + H(+)</text>
        <dbReference type="Rhea" id="RHEA:17149"/>
        <dbReference type="Rhea" id="RHEA-COMP:11964"/>
        <dbReference type="Rhea" id="RHEA-COMP:11965"/>
        <dbReference type="ChEBI" id="CHEBI:15377"/>
        <dbReference type="ChEBI" id="CHEBI:15378"/>
        <dbReference type="ChEBI" id="CHEBI:15379"/>
        <dbReference type="ChEBI" id="CHEBI:30879"/>
        <dbReference type="ChEBI" id="CHEBI:57618"/>
        <dbReference type="ChEBI" id="CHEBI:58210"/>
        <dbReference type="ChEBI" id="CHEBI:142491"/>
        <dbReference type="EC" id="1.14.14.1"/>
    </reaction>
</comment>
<dbReference type="EC" id="1.6.2.4" evidence="12"/>
<evidence type="ECO:0000256" key="3">
    <source>
        <dbReference type="ARBA" id="ARBA00022617"/>
    </source>
</evidence>
<keyword evidence="12" id="KW-0249">Electron transport</keyword>
<dbReference type="PANTHER" id="PTHR19384">
    <property type="entry name" value="NITRIC OXIDE SYNTHASE-RELATED"/>
    <property type="match status" value="1"/>
</dbReference>
<evidence type="ECO:0000256" key="9">
    <source>
        <dbReference type="ARBA" id="ARBA00023002"/>
    </source>
</evidence>
<keyword evidence="4 12" id="KW-0285">Flavoprotein</keyword>
<dbReference type="CDD" id="cd06206">
    <property type="entry name" value="bifunctional_CYPOR"/>
    <property type="match status" value="1"/>
</dbReference>
<evidence type="ECO:0000256" key="1">
    <source>
        <dbReference type="ARBA" id="ARBA00010018"/>
    </source>
</evidence>
<evidence type="ECO:0000256" key="10">
    <source>
        <dbReference type="ARBA" id="ARBA00023004"/>
    </source>
</evidence>
<dbReference type="EC" id="1.14.14.1" evidence="12"/>
<dbReference type="InterPro" id="IPR001128">
    <property type="entry name" value="Cyt_P450"/>
</dbReference>
<dbReference type="InterPro" id="IPR017927">
    <property type="entry name" value="FAD-bd_FR_type"/>
</dbReference>
<name>A0ABX8CBG8_9ACTN</name>
<dbReference type="CDD" id="cd11068">
    <property type="entry name" value="CYP120A1"/>
    <property type="match status" value="1"/>
</dbReference>
<keyword evidence="2 12" id="KW-0813">Transport</keyword>
<gene>
    <name evidence="16" type="ORF">KGD83_12380</name>
</gene>
<evidence type="ECO:0000259" key="14">
    <source>
        <dbReference type="PROSITE" id="PS50902"/>
    </source>
</evidence>
<dbReference type="Proteomes" id="UP000678016">
    <property type="component" value="Chromosome"/>
</dbReference>
<dbReference type="InterPro" id="IPR029039">
    <property type="entry name" value="Flavoprotein-like_sf"/>
</dbReference>
<keyword evidence="3 12" id="KW-0349">Heme</keyword>
<dbReference type="InterPro" id="IPR001433">
    <property type="entry name" value="OxRdtase_FAD/NAD-bd"/>
</dbReference>
<evidence type="ECO:0000256" key="13">
    <source>
        <dbReference type="SAM" id="MobiDB-lite"/>
    </source>
</evidence>